<evidence type="ECO:0000313" key="6">
    <source>
        <dbReference type="EMBL" id="KAK1756745.1"/>
    </source>
</evidence>
<dbReference type="GO" id="GO:0070008">
    <property type="term" value="F:serine-type exopeptidase activity"/>
    <property type="evidence" value="ECO:0007669"/>
    <property type="project" value="InterPro"/>
</dbReference>
<dbReference type="InterPro" id="IPR008758">
    <property type="entry name" value="Peptidase_S28"/>
</dbReference>
<keyword evidence="3" id="KW-0732">Signal</keyword>
<sequence length="389" mass="43054">MVGGSYSGALAAWTYKLAPDAFWAYHASSGPVNAIYDYWSYFLPIYRGMPKNCSADMVAIAEHIDRVIDTGNATEVHRLKDMFGLADVEHDDDFAIGVGTMAALWQGISPATNYSDFFQMCDSIEGARPVVIWGMNATNTTVGPYHNVTKPPNTTVPATGIGLEKALPNFASWFKNEYLPNDCSGYDYSDWNGTFNTACFDSYNASSIVFTDMALNNSVNRQWYWMLCNEPFAYWQVSSPEDQVSLVPRTVGPEYYQRQCGLFFPPEGNATYGSATGKTTDMLNAMTGGWDLDNTTRLLWVNGEFDPWRSASVSSELRPGGPKQSTPQAPLYLLEGGVHCSDLVVKNGEVNAGIKQAQNSMVETMKGWVQEFYQANPVKPGSKTRRWIG</sequence>
<keyword evidence="2" id="KW-0645">Protease</keyword>
<accession>A0AAJ0BF58</accession>
<evidence type="ECO:0000256" key="2">
    <source>
        <dbReference type="ARBA" id="ARBA00022670"/>
    </source>
</evidence>
<dbReference type="PANTHER" id="PTHR11010">
    <property type="entry name" value="PROTEASE S28 PRO-X CARBOXYPEPTIDASE-RELATED"/>
    <property type="match status" value="1"/>
</dbReference>
<comment type="similarity">
    <text evidence="1">Belongs to the peptidase S28 family.</text>
</comment>
<evidence type="ECO:0000256" key="1">
    <source>
        <dbReference type="ARBA" id="ARBA00011079"/>
    </source>
</evidence>
<dbReference type="EMBL" id="MU839831">
    <property type="protein sequence ID" value="KAK1756745.1"/>
    <property type="molecule type" value="Genomic_DNA"/>
</dbReference>
<dbReference type="GO" id="GO:0006508">
    <property type="term" value="P:proteolysis"/>
    <property type="evidence" value="ECO:0007669"/>
    <property type="project" value="UniProtKB-KW"/>
</dbReference>
<keyword evidence="5" id="KW-0325">Glycoprotein</keyword>
<evidence type="ECO:0000256" key="4">
    <source>
        <dbReference type="ARBA" id="ARBA00022801"/>
    </source>
</evidence>
<evidence type="ECO:0000256" key="3">
    <source>
        <dbReference type="ARBA" id="ARBA00022729"/>
    </source>
</evidence>
<keyword evidence="4" id="KW-0378">Hydrolase</keyword>
<name>A0AAJ0BF58_9PEZI</name>
<dbReference type="AlphaFoldDB" id="A0AAJ0BF58"/>
<dbReference type="Gene3D" id="3.40.50.1820">
    <property type="entry name" value="alpha/beta hydrolase"/>
    <property type="match status" value="2"/>
</dbReference>
<evidence type="ECO:0000313" key="7">
    <source>
        <dbReference type="Proteomes" id="UP001239445"/>
    </source>
</evidence>
<protein>
    <submittedName>
        <fullName evidence="6">Uncharacterized protein</fullName>
    </submittedName>
</protein>
<dbReference type="Pfam" id="PF05577">
    <property type="entry name" value="Peptidase_S28"/>
    <property type="match status" value="2"/>
</dbReference>
<dbReference type="GO" id="GO:0008239">
    <property type="term" value="F:dipeptidyl-peptidase activity"/>
    <property type="evidence" value="ECO:0007669"/>
    <property type="project" value="TreeGrafter"/>
</dbReference>
<gene>
    <name evidence="6" type="ORF">QBC47DRAFT_377545</name>
</gene>
<proteinExistence type="inferred from homology"/>
<evidence type="ECO:0000256" key="5">
    <source>
        <dbReference type="ARBA" id="ARBA00023180"/>
    </source>
</evidence>
<dbReference type="SUPFAM" id="SSF53474">
    <property type="entry name" value="alpha/beta-Hydrolases"/>
    <property type="match status" value="1"/>
</dbReference>
<comment type="caution">
    <text evidence="6">The sequence shown here is derived from an EMBL/GenBank/DDBJ whole genome shotgun (WGS) entry which is preliminary data.</text>
</comment>
<dbReference type="PANTHER" id="PTHR11010:SF23">
    <property type="entry name" value="SERINE PEPTIDASE"/>
    <property type="match status" value="1"/>
</dbReference>
<dbReference type="Proteomes" id="UP001239445">
    <property type="component" value="Unassembled WGS sequence"/>
</dbReference>
<organism evidence="6 7">
    <name type="scientific">Echria macrotheca</name>
    <dbReference type="NCBI Taxonomy" id="438768"/>
    <lineage>
        <taxon>Eukaryota</taxon>
        <taxon>Fungi</taxon>
        <taxon>Dikarya</taxon>
        <taxon>Ascomycota</taxon>
        <taxon>Pezizomycotina</taxon>
        <taxon>Sordariomycetes</taxon>
        <taxon>Sordariomycetidae</taxon>
        <taxon>Sordariales</taxon>
        <taxon>Schizotheciaceae</taxon>
        <taxon>Echria</taxon>
    </lineage>
</organism>
<dbReference type="InterPro" id="IPR029058">
    <property type="entry name" value="AB_hydrolase_fold"/>
</dbReference>
<reference evidence="6" key="1">
    <citation type="submission" date="2023-06" db="EMBL/GenBank/DDBJ databases">
        <title>Genome-scale phylogeny and comparative genomics of the fungal order Sordariales.</title>
        <authorList>
            <consortium name="Lawrence Berkeley National Laboratory"/>
            <person name="Hensen N."/>
            <person name="Bonometti L."/>
            <person name="Westerberg I."/>
            <person name="Brannstrom I.O."/>
            <person name="Guillou S."/>
            <person name="Cros-Aarteil S."/>
            <person name="Calhoun S."/>
            <person name="Haridas S."/>
            <person name="Kuo A."/>
            <person name="Mondo S."/>
            <person name="Pangilinan J."/>
            <person name="Riley R."/>
            <person name="Labutti K."/>
            <person name="Andreopoulos B."/>
            <person name="Lipzen A."/>
            <person name="Chen C."/>
            <person name="Yanf M."/>
            <person name="Daum C."/>
            <person name="Ng V."/>
            <person name="Clum A."/>
            <person name="Steindorff A."/>
            <person name="Ohm R."/>
            <person name="Martin F."/>
            <person name="Silar P."/>
            <person name="Natvig D."/>
            <person name="Lalanne C."/>
            <person name="Gautier V."/>
            <person name="Ament-Velasquez S.L."/>
            <person name="Kruys A."/>
            <person name="Hutchinson M.I."/>
            <person name="Powell A.J."/>
            <person name="Barry K."/>
            <person name="Miller A.N."/>
            <person name="Grigoriev I.V."/>
            <person name="Debuchy R."/>
            <person name="Gladieux P."/>
            <person name="Thoren M.H."/>
            <person name="Johannesson H."/>
        </authorList>
    </citation>
    <scope>NUCLEOTIDE SEQUENCE</scope>
    <source>
        <strain evidence="6">PSN4</strain>
    </source>
</reference>
<keyword evidence="7" id="KW-1185">Reference proteome</keyword>